<evidence type="ECO:0000313" key="2">
    <source>
        <dbReference type="EMBL" id="WMV42272.1"/>
    </source>
</evidence>
<feature type="non-terminal residue" evidence="2">
    <location>
        <position position="1"/>
    </location>
</feature>
<evidence type="ECO:0000256" key="1">
    <source>
        <dbReference type="SAM" id="MobiDB-lite"/>
    </source>
</evidence>
<dbReference type="Proteomes" id="UP001234989">
    <property type="component" value="Chromosome 8"/>
</dbReference>
<dbReference type="AlphaFoldDB" id="A0AAF0ZKH7"/>
<reference evidence="2" key="1">
    <citation type="submission" date="2023-08" db="EMBL/GenBank/DDBJ databases">
        <title>A de novo genome assembly of Solanum verrucosum Schlechtendal, a Mexican diploid species geographically isolated from the other diploid A-genome species in potato relatives.</title>
        <authorList>
            <person name="Hosaka K."/>
        </authorList>
    </citation>
    <scope>NUCLEOTIDE SEQUENCE</scope>
    <source>
        <tissue evidence="2">Young leaves</tissue>
    </source>
</reference>
<dbReference type="EMBL" id="CP133619">
    <property type="protein sequence ID" value="WMV42272.1"/>
    <property type="molecule type" value="Genomic_DNA"/>
</dbReference>
<organism evidence="2 3">
    <name type="scientific">Solanum verrucosum</name>
    <dbReference type="NCBI Taxonomy" id="315347"/>
    <lineage>
        <taxon>Eukaryota</taxon>
        <taxon>Viridiplantae</taxon>
        <taxon>Streptophyta</taxon>
        <taxon>Embryophyta</taxon>
        <taxon>Tracheophyta</taxon>
        <taxon>Spermatophyta</taxon>
        <taxon>Magnoliopsida</taxon>
        <taxon>eudicotyledons</taxon>
        <taxon>Gunneridae</taxon>
        <taxon>Pentapetalae</taxon>
        <taxon>asterids</taxon>
        <taxon>lamiids</taxon>
        <taxon>Solanales</taxon>
        <taxon>Solanaceae</taxon>
        <taxon>Solanoideae</taxon>
        <taxon>Solaneae</taxon>
        <taxon>Solanum</taxon>
    </lineage>
</organism>
<feature type="region of interest" description="Disordered" evidence="1">
    <location>
        <begin position="1"/>
        <end position="20"/>
    </location>
</feature>
<accession>A0AAF0ZKH7</accession>
<name>A0AAF0ZKH7_SOLVR</name>
<gene>
    <name evidence="2" type="ORF">MTR67_035657</name>
</gene>
<keyword evidence="3" id="KW-1185">Reference proteome</keyword>
<protein>
    <submittedName>
        <fullName evidence="2">Uncharacterized protein</fullName>
    </submittedName>
</protein>
<sequence length="53" mass="6259">IVEQQSEIKPDISDSMNKQEAKVRKPFWGVNKVEELIRRKNPLKYDASSDRRT</sequence>
<evidence type="ECO:0000313" key="3">
    <source>
        <dbReference type="Proteomes" id="UP001234989"/>
    </source>
</evidence>
<proteinExistence type="predicted"/>